<reference evidence="1" key="1">
    <citation type="submission" date="2022-04" db="EMBL/GenBank/DDBJ databases">
        <title>Genome of the entomopathogenic fungus Entomophthora muscae.</title>
        <authorList>
            <person name="Elya C."/>
            <person name="Lovett B.R."/>
            <person name="Lee E."/>
            <person name="Macias A.M."/>
            <person name="Hajek A.E."/>
            <person name="De Bivort B.L."/>
            <person name="Kasson M.T."/>
            <person name="De Fine Licht H.H."/>
            <person name="Stajich J.E."/>
        </authorList>
    </citation>
    <scope>NUCLEOTIDE SEQUENCE</scope>
    <source>
        <strain evidence="1">Berkeley</strain>
    </source>
</reference>
<sequence>MVQSLVHEVEVMGCCLATIPSFNPPPTSMDNFPSNHLLGCDVFELFDHYKKIQAELVQQSTNLAFLFDGYHIVLELQDCLKLQQPHDRANALIQARKDKKVIALLQAECDTQEKHITSLEDELDITCQENKVYQDELDEQQLLLNAFQSQLNRINNNIMAINLQSMNLNARSNHSPRRFSSPELYHSYKSDNGHTWLAPNTVHLLDPMCCMSGLLSIAS</sequence>
<dbReference type="EMBL" id="QTSX02007444">
    <property type="protein sequence ID" value="KAJ9048318.1"/>
    <property type="molecule type" value="Genomic_DNA"/>
</dbReference>
<gene>
    <name evidence="1" type="ORF">DSO57_1036295</name>
</gene>
<organism evidence="1 2">
    <name type="scientific">Entomophthora muscae</name>
    <dbReference type="NCBI Taxonomy" id="34485"/>
    <lineage>
        <taxon>Eukaryota</taxon>
        <taxon>Fungi</taxon>
        <taxon>Fungi incertae sedis</taxon>
        <taxon>Zoopagomycota</taxon>
        <taxon>Entomophthoromycotina</taxon>
        <taxon>Entomophthoromycetes</taxon>
        <taxon>Entomophthorales</taxon>
        <taxon>Entomophthoraceae</taxon>
        <taxon>Entomophthora</taxon>
    </lineage>
</organism>
<dbReference type="Proteomes" id="UP001165960">
    <property type="component" value="Unassembled WGS sequence"/>
</dbReference>
<name>A0ACC2RE15_9FUNG</name>
<comment type="caution">
    <text evidence="1">The sequence shown here is derived from an EMBL/GenBank/DDBJ whole genome shotgun (WGS) entry which is preliminary data.</text>
</comment>
<protein>
    <submittedName>
        <fullName evidence="1">Uncharacterized protein</fullName>
    </submittedName>
</protein>
<keyword evidence="2" id="KW-1185">Reference proteome</keyword>
<accession>A0ACC2RE15</accession>
<evidence type="ECO:0000313" key="2">
    <source>
        <dbReference type="Proteomes" id="UP001165960"/>
    </source>
</evidence>
<evidence type="ECO:0000313" key="1">
    <source>
        <dbReference type="EMBL" id="KAJ9048318.1"/>
    </source>
</evidence>
<proteinExistence type="predicted"/>